<accession>A0A9X9M9B4</accession>
<organism evidence="2 3">
    <name type="scientific">Gulo gulo</name>
    <name type="common">Wolverine</name>
    <name type="synonym">Gluton</name>
    <dbReference type="NCBI Taxonomy" id="48420"/>
    <lineage>
        <taxon>Eukaryota</taxon>
        <taxon>Metazoa</taxon>
        <taxon>Chordata</taxon>
        <taxon>Craniata</taxon>
        <taxon>Vertebrata</taxon>
        <taxon>Euteleostomi</taxon>
        <taxon>Mammalia</taxon>
        <taxon>Eutheria</taxon>
        <taxon>Laurasiatheria</taxon>
        <taxon>Carnivora</taxon>
        <taxon>Caniformia</taxon>
        <taxon>Musteloidea</taxon>
        <taxon>Mustelidae</taxon>
        <taxon>Guloninae</taxon>
        <taxon>Gulo</taxon>
    </lineage>
</organism>
<keyword evidence="3" id="KW-1185">Reference proteome</keyword>
<feature type="chain" id="PRO_5040798963" evidence="1">
    <location>
        <begin position="31"/>
        <end position="191"/>
    </location>
</feature>
<evidence type="ECO:0000313" key="3">
    <source>
        <dbReference type="Proteomes" id="UP000269945"/>
    </source>
</evidence>
<feature type="signal peptide" evidence="1">
    <location>
        <begin position="1"/>
        <end position="30"/>
    </location>
</feature>
<gene>
    <name evidence="2" type="ORF">BN2614_LOCUS6</name>
</gene>
<feature type="non-terminal residue" evidence="2">
    <location>
        <position position="1"/>
    </location>
</feature>
<dbReference type="EMBL" id="CYRY02044761">
    <property type="protein sequence ID" value="VCX39900.1"/>
    <property type="molecule type" value="Genomic_DNA"/>
</dbReference>
<evidence type="ECO:0000256" key="1">
    <source>
        <dbReference type="SAM" id="SignalP"/>
    </source>
</evidence>
<name>A0A9X9M9B4_GULGU</name>
<comment type="caution">
    <text evidence="2">The sequence shown here is derived from an EMBL/GenBank/DDBJ whole genome shotgun (WGS) entry which is preliminary data.</text>
</comment>
<sequence>APSVSHLHPQPGFPAARLWLLLATGPGSHARQCRDDCSAPGATQPSLSRPHQAALRLCPGAGSLLLNPPRCPSLLALGEDGLMSSWGNKAFSPLFFILPVSMPKPTGLWPIRSSPTFPSGTFEKSPNHSRNLCPQHRPTWLLLSFWGLLPCSGRPVPSSMASGMQMPPLCQWHASSECWPPLSVVTLPATC</sequence>
<dbReference type="AlphaFoldDB" id="A0A9X9M9B4"/>
<reference evidence="2 3" key="1">
    <citation type="submission" date="2018-10" db="EMBL/GenBank/DDBJ databases">
        <authorList>
            <person name="Ekblom R."/>
            <person name="Jareborg N."/>
        </authorList>
    </citation>
    <scope>NUCLEOTIDE SEQUENCE [LARGE SCALE GENOMIC DNA]</scope>
    <source>
        <tissue evidence="2">Muscle</tissue>
    </source>
</reference>
<keyword evidence="1" id="KW-0732">Signal</keyword>
<protein>
    <submittedName>
        <fullName evidence="2">Uncharacterized protein</fullName>
    </submittedName>
</protein>
<dbReference type="Proteomes" id="UP000269945">
    <property type="component" value="Unassembled WGS sequence"/>
</dbReference>
<evidence type="ECO:0000313" key="2">
    <source>
        <dbReference type="EMBL" id="VCX39900.1"/>
    </source>
</evidence>
<proteinExistence type="predicted"/>